<comment type="caution">
    <text evidence="6">The sequence shown here is derived from an EMBL/GenBank/DDBJ whole genome shotgun (WGS) entry which is preliminary data.</text>
</comment>
<reference evidence="7" key="1">
    <citation type="journal article" date="2019" name="Int. J. Syst. Evol. Microbiol.">
        <title>The Global Catalogue of Microorganisms (GCM) 10K type strain sequencing project: providing services to taxonomists for standard genome sequencing and annotation.</title>
        <authorList>
            <consortium name="The Broad Institute Genomics Platform"/>
            <consortium name="The Broad Institute Genome Sequencing Center for Infectious Disease"/>
            <person name="Wu L."/>
            <person name="Ma J."/>
        </authorList>
    </citation>
    <scope>NUCLEOTIDE SEQUENCE [LARGE SCALE GENOMIC DNA]</scope>
    <source>
        <strain evidence="7">KCTC 32255</strain>
    </source>
</reference>
<dbReference type="PANTHER" id="PTHR35005">
    <property type="entry name" value="3-DEHYDRO-SCYLLO-INOSOSE HYDROLASE"/>
    <property type="match status" value="1"/>
</dbReference>
<proteinExistence type="inferred from homology"/>
<comment type="similarity">
    <text evidence="5">Belongs to the creatininase superfamily.</text>
</comment>
<name>A0ABW2BUX6_9PSEU</name>
<dbReference type="InterPro" id="IPR024087">
    <property type="entry name" value="Creatininase-like_sf"/>
</dbReference>
<keyword evidence="4" id="KW-0862">Zinc</keyword>
<comment type="cofactor">
    <cofactor evidence="1">
        <name>Zn(2+)</name>
        <dbReference type="ChEBI" id="CHEBI:29105"/>
    </cofactor>
</comment>
<evidence type="ECO:0000256" key="3">
    <source>
        <dbReference type="ARBA" id="ARBA00022801"/>
    </source>
</evidence>
<evidence type="ECO:0000256" key="2">
    <source>
        <dbReference type="ARBA" id="ARBA00022723"/>
    </source>
</evidence>
<keyword evidence="7" id="KW-1185">Reference proteome</keyword>
<dbReference type="InterPro" id="IPR003785">
    <property type="entry name" value="Creatininase/forma_Hydrolase"/>
</dbReference>
<dbReference type="EMBL" id="JBHSXX010000001">
    <property type="protein sequence ID" value="MFC6866836.1"/>
    <property type="molecule type" value="Genomic_DNA"/>
</dbReference>
<dbReference type="SUPFAM" id="SSF102215">
    <property type="entry name" value="Creatininase"/>
    <property type="match status" value="1"/>
</dbReference>
<dbReference type="PANTHER" id="PTHR35005:SF1">
    <property type="entry name" value="2-AMINO-5-FORMYLAMINO-6-RIBOSYLAMINOPYRIMIDIN-4(3H)-ONE 5'-MONOPHOSPHATE DEFORMYLASE"/>
    <property type="match status" value="1"/>
</dbReference>
<dbReference type="RefSeq" id="WP_345405918.1">
    <property type="nucleotide sequence ID" value="NZ_BAABLA010000121.1"/>
</dbReference>
<protein>
    <submittedName>
        <fullName evidence="6">Creatininase family protein</fullName>
    </submittedName>
</protein>
<dbReference type="Gene3D" id="3.40.50.10310">
    <property type="entry name" value="Creatininase"/>
    <property type="match status" value="1"/>
</dbReference>
<evidence type="ECO:0000313" key="7">
    <source>
        <dbReference type="Proteomes" id="UP001596337"/>
    </source>
</evidence>
<keyword evidence="2" id="KW-0479">Metal-binding</keyword>
<evidence type="ECO:0000256" key="5">
    <source>
        <dbReference type="ARBA" id="ARBA00024029"/>
    </source>
</evidence>
<keyword evidence="3" id="KW-0378">Hydrolase</keyword>
<evidence type="ECO:0000313" key="6">
    <source>
        <dbReference type="EMBL" id="MFC6866836.1"/>
    </source>
</evidence>
<gene>
    <name evidence="6" type="ORF">ACFQGD_06715</name>
</gene>
<sequence length="240" mass="25526">MIEPHRYLVPLDTTEEVDEGAADVALLPVGSYEQHGRYLPLATDTLVACAIANEIAAAYPVRRLPPLTVSCSHEHEGWAGTVSISSRTLAAVVDDIARSLHDVALVLVNGHGGNYVLANVVQEASVGAQRMALFPGAPDLQAAHTAAGIDTPLDSDMHAGEIETSILLASYPDVVRNGYPAADHLADDRRHMLTLGLKHYTRSGVVGRPSLASAAKGRDLLTSLTASFADYHAVLTRQHE</sequence>
<organism evidence="6 7">
    <name type="scientific">Haloechinothrix salitolerans</name>
    <dbReference type="NCBI Taxonomy" id="926830"/>
    <lineage>
        <taxon>Bacteria</taxon>
        <taxon>Bacillati</taxon>
        <taxon>Actinomycetota</taxon>
        <taxon>Actinomycetes</taxon>
        <taxon>Pseudonocardiales</taxon>
        <taxon>Pseudonocardiaceae</taxon>
        <taxon>Haloechinothrix</taxon>
    </lineage>
</organism>
<accession>A0ABW2BUX6</accession>
<dbReference type="Pfam" id="PF02633">
    <property type="entry name" value="Creatininase"/>
    <property type="match status" value="1"/>
</dbReference>
<evidence type="ECO:0000256" key="1">
    <source>
        <dbReference type="ARBA" id="ARBA00001947"/>
    </source>
</evidence>
<evidence type="ECO:0000256" key="4">
    <source>
        <dbReference type="ARBA" id="ARBA00022833"/>
    </source>
</evidence>
<dbReference type="Proteomes" id="UP001596337">
    <property type="component" value="Unassembled WGS sequence"/>
</dbReference>